<evidence type="ECO:0000256" key="3">
    <source>
        <dbReference type="ARBA" id="ARBA00022840"/>
    </source>
</evidence>
<dbReference type="Proteomes" id="UP000680185">
    <property type="component" value="Unassembled WGS sequence"/>
</dbReference>
<accession>A0A8T4KXB4</accession>
<keyword evidence="3" id="KW-0067">ATP-binding</keyword>
<evidence type="ECO:0000256" key="1">
    <source>
        <dbReference type="ARBA" id="ARBA00022598"/>
    </source>
</evidence>
<dbReference type="GO" id="GO:0016874">
    <property type="term" value="F:ligase activity"/>
    <property type="evidence" value="ECO:0007669"/>
    <property type="project" value="UniProtKB-KW"/>
</dbReference>
<dbReference type="Gene3D" id="3.30.1490.20">
    <property type="entry name" value="ATP-grasp fold, A domain"/>
    <property type="match status" value="1"/>
</dbReference>
<dbReference type="PANTHER" id="PTHR43334">
    <property type="entry name" value="ACETATE--COA LIGASE [ADP-FORMING]"/>
    <property type="match status" value="1"/>
</dbReference>
<dbReference type="SUPFAM" id="SSF56059">
    <property type="entry name" value="Glutathione synthetase ATP-binding domain-like"/>
    <property type="match status" value="1"/>
</dbReference>
<name>A0A8T4KXB4_9ARCH</name>
<comment type="caution">
    <text evidence="4">The sequence shown here is derived from an EMBL/GenBank/DDBJ whole genome shotgun (WGS) entry which is preliminary data.</text>
</comment>
<evidence type="ECO:0000313" key="5">
    <source>
        <dbReference type="Proteomes" id="UP000680185"/>
    </source>
</evidence>
<dbReference type="PANTHER" id="PTHR43334:SF1">
    <property type="entry name" value="3-HYDROXYPROPIONATE--COA LIGASE [ADP-FORMING]"/>
    <property type="match status" value="1"/>
</dbReference>
<feature type="non-terminal residue" evidence="4">
    <location>
        <position position="1"/>
    </location>
</feature>
<dbReference type="InterPro" id="IPR051538">
    <property type="entry name" value="Acyl-CoA_Synth/Transferase"/>
</dbReference>
<organism evidence="4 5">
    <name type="scientific">Candidatus Iainarchaeum sp</name>
    <dbReference type="NCBI Taxonomy" id="3101447"/>
    <lineage>
        <taxon>Archaea</taxon>
        <taxon>Candidatus Iainarchaeota</taxon>
        <taxon>Candidatus Iainarchaeia</taxon>
        <taxon>Candidatus Iainarchaeales</taxon>
        <taxon>Candidatus Iainarchaeaceae</taxon>
        <taxon>Candidatus Iainarchaeum</taxon>
    </lineage>
</organism>
<dbReference type="Gene3D" id="3.30.470.20">
    <property type="entry name" value="ATP-grasp fold, B domain"/>
    <property type="match status" value="1"/>
</dbReference>
<evidence type="ECO:0000256" key="2">
    <source>
        <dbReference type="ARBA" id="ARBA00022741"/>
    </source>
</evidence>
<evidence type="ECO:0000313" key="4">
    <source>
        <dbReference type="EMBL" id="MBS3057799.1"/>
    </source>
</evidence>
<reference evidence="4" key="2">
    <citation type="submission" date="2021-05" db="EMBL/GenBank/DDBJ databases">
        <title>Protein family content uncovers lineage relationships and bacterial pathway maintenance mechanisms in DPANN archaea.</title>
        <authorList>
            <person name="Castelle C.J."/>
            <person name="Meheust R."/>
            <person name="Jaffe A.L."/>
            <person name="Seitz K."/>
            <person name="Gong X."/>
            <person name="Baker B.J."/>
            <person name="Banfield J.F."/>
        </authorList>
    </citation>
    <scope>NUCLEOTIDE SEQUENCE</scope>
    <source>
        <strain evidence="4">RIFCSPLOWO2_01_FULL_43_13</strain>
    </source>
</reference>
<dbReference type="EMBL" id="JAGVWB010000001">
    <property type="protein sequence ID" value="MBS3057799.1"/>
    <property type="molecule type" value="Genomic_DNA"/>
</dbReference>
<sequence length="160" mass="17694">HKTEAGCVKVGVSGEKEVAKAFQEITENAKKFDKKAKVQGVLLQKTAKGTELIIGGRKDEQFGQTILLGIGGTMVEVFKDYSLRICPINALDFEEMLSELKGKKILEGFRGAKPVNKELLKDLVLKASEMLLKERIKELDLNPVIANEKEVLVADARIIK</sequence>
<keyword evidence="1 4" id="KW-0436">Ligase</keyword>
<proteinExistence type="predicted"/>
<keyword evidence="2" id="KW-0547">Nucleotide-binding</keyword>
<dbReference type="AlphaFoldDB" id="A0A8T4KXB4"/>
<dbReference type="GO" id="GO:0005524">
    <property type="term" value="F:ATP binding"/>
    <property type="evidence" value="ECO:0007669"/>
    <property type="project" value="UniProtKB-KW"/>
</dbReference>
<dbReference type="InterPro" id="IPR013815">
    <property type="entry name" value="ATP_grasp_subdomain_1"/>
</dbReference>
<gene>
    <name evidence="4" type="ORF">J4478_00150</name>
</gene>
<reference evidence="4" key="1">
    <citation type="submission" date="2021-03" db="EMBL/GenBank/DDBJ databases">
        <authorList>
            <person name="Jaffe A."/>
        </authorList>
    </citation>
    <scope>NUCLEOTIDE SEQUENCE</scope>
    <source>
        <strain evidence="4">RIFCSPLOWO2_01_FULL_43_13</strain>
    </source>
</reference>
<dbReference type="Pfam" id="PF13549">
    <property type="entry name" value="ATP-grasp_5"/>
    <property type="match status" value="1"/>
</dbReference>
<protein>
    <submittedName>
        <fullName evidence="4">Acetate--CoA ligase family protein</fullName>
    </submittedName>
</protein>